<dbReference type="AlphaFoldDB" id="A0A2J6PNE4"/>
<keyword evidence="2" id="KW-1185">Reference proteome</keyword>
<dbReference type="Proteomes" id="UP000235672">
    <property type="component" value="Unassembled WGS sequence"/>
</dbReference>
<evidence type="ECO:0000313" key="1">
    <source>
        <dbReference type="EMBL" id="PMD15396.1"/>
    </source>
</evidence>
<name>A0A2J6PNE4_9HELO</name>
<evidence type="ECO:0000313" key="2">
    <source>
        <dbReference type="Proteomes" id="UP000235672"/>
    </source>
</evidence>
<protein>
    <submittedName>
        <fullName evidence="1">Uncharacterized protein</fullName>
    </submittedName>
</protein>
<proteinExistence type="predicted"/>
<sequence length="172" mass="18184">MICGACAGQLAAAAIAAAGIVRGNVWAIAAARSKLELGSGNDVQHRFCRGFQASQAPHGRAAMVEPLGASGLVVAAEAAAAWPPWAGGAGERRLKESRKLKRGRELFWEMHAFGAMPLSRIHRNAKLPNALPSPCDLPPAVGPWLPTSLHQSNILGKFDRPELLPRAFGDEP</sequence>
<accession>A0A2J6PNE4</accession>
<dbReference type="EMBL" id="KZ613513">
    <property type="protein sequence ID" value="PMD15396.1"/>
    <property type="molecule type" value="Genomic_DNA"/>
</dbReference>
<organism evidence="1 2">
    <name type="scientific">Hyaloscypha hepaticicola</name>
    <dbReference type="NCBI Taxonomy" id="2082293"/>
    <lineage>
        <taxon>Eukaryota</taxon>
        <taxon>Fungi</taxon>
        <taxon>Dikarya</taxon>
        <taxon>Ascomycota</taxon>
        <taxon>Pezizomycotina</taxon>
        <taxon>Leotiomycetes</taxon>
        <taxon>Helotiales</taxon>
        <taxon>Hyaloscyphaceae</taxon>
        <taxon>Hyaloscypha</taxon>
    </lineage>
</organism>
<gene>
    <name evidence="1" type="ORF">NA56DRAFT_709817</name>
</gene>
<reference evidence="1 2" key="1">
    <citation type="submission" date="2016-05" db="EMBL/GenBank/DDBJ databases">
        <title>A degradative enzymes factory behind the ericoid mycorrhizal symbiosis.</title>
        <authorList>
            <consortium name="DOE Joint Genome Institute"/>
            <person name="Martino E."/>
            <person name="Morin E."/>
            <person name="Grelet G."/>
            <person name="Kuo A."/>
            <person name="Kohler A."/>
            <person name="Daghino S."/>
            <person name="Barry K."/>
            <person name="Choi C."/>
            <person name="Cichocki N."/>
            <person name="Clum A."/>
            <person name="Copeland A."/>
            <person name="Hainaut M."/>
            <person name="Haridas S."/>
            <person name="Labutti K."/>
            <person name="Lindquist E."/>
            <person name="Lipzen A."/>
            <person name="Khouja H.-R."/>
            <person name="Murat C."/>
            <person name="Ohm R."/>
            <person name="Olson A."/>
            <person name="Spatafora J."/>
            <person name="Veneault-Fourrey C."/>
            <person name="Henrissat B."/>
            <person name="Grigoriev I."/>
            <person name="Martin F."/>
            <person name="Perotto S."/>
        </authorList>
    </citation>
    <scope>NUCLEOTIDE SEQUENCE [LARGE SCALE GENOMIC DNA]</scope>
    <source>
        <strain evidence="1 2">UAMH 7357</strain>
    </source>
</reference>